<evidence type="ECO:0000313" key="3">
    <source>
        <dbReference type="Proteomes" id="UP000241138"/>
    </source>
</evidence>
<evidence type="ECO:0000256" key="1">
    <source>
        <dbReference type="SAM" id="MobiDB-lite"/>
    </source>
</evidence>
<evidence type="ECO:0000313" key="2">
    <source>
        <dbReference type="EMBL" id="AVJ50998.1"/>
    </source>
</evidence>
<protein>
    <submittedName>
        <fullName evidence="2">Uncharacterized protein</fullName>
    </submittedName>
</protein>
<reference evidence="2 3" key="1">
    <citation type="submission" date="2018-02" db="EMBL/GenBank/DDBJ databases">
        <authorList>
            <person name="Zacj K.M."/>
            <person name="Aull H.G."/>
            <person name="Garlena R.A."/>
            <person name="Russell D.A."/>
            <person name="Pope W.H."/>
            <person name="Jacobs-Sera D."/>
            <person name="Hatfull G.F."/>
        </authorList>
    </citation>
    <scope>NUCLEOTIDE SEQUENCE [LARGE SCALE GENOMIC DNA]</scope>
</reference>
<gene>
    <name evidence="2" type="primary">7</name>
    <name evidence="2" type="ORF">PBI_PAJAZA_7</name>
</gene>
<dbReference type="EMBL" id="MG944216">
    <property type="protein sequence ID" value="AVJ50998.1"/>
    <property type="molecule type" value="Genomic_DNA"/>
</dbReference>
<dbReference type="Proteomes" id="UP000241138">
    <property type="component" value="Segment"/>
</dbReference>
<proteinExistence type="predicted"/>
<name>A0A2P1CII4_9CAUD</name>
<feature type="region of interest" description="Disordered" evidence="1">
    <location>
        <begin position="29"/>
        <end position="48"/>
    </location>
</feature>
<sequence>MAGSVSQRIVVAQDELNERQSTGRMALFNEDGTPFTGGGGGDSYTPPAEGTAAELEAGTETELRLFSPKVIHDEIARQIAAIPPAAE</sequence>
<organism evidence="2 3">
    <name type="scientific">Microbacterium phage Pajaza</name>
    <dbReference type="NCBI Taxonomy" id="2099443"/>
    <lineage>
        <taxon>Viruses</taxon>
        <taxon>Duplodnaviria</taxon>
        <taxon>Heunggongvirae</taxon>
        <taxon>Uroviricota</taxon>
        <taxon>Caudoviricetes</taxon>
        <taxon>Pikminvirus</taxon>
        <taxon>Pikminvirus pikmin</taxon>
    </lineage>
</organism>
<accession>A0A2P1CII4</accession>